<reference evidence="3" key="1">
    <citation type="submission" date="2017-05" db="EMBL/GenBank/DDBJ databases">
        <authorList>
            <person name="Rodrigo-Torres L."/>
            <person name="Arahal R. D."/>
            <person name="Lucena T."/>
        </authorList>
    </citation>
    <scope>NUCLEOTIDE SEQUENCE [LARGE SCALE GENOMIC DNA]</scope>
    <source>
        <strain evidence="3">CECT 8621</strain>
    </source>
</reference>
<protein>
    <recommendedName>
        <fullName evidence="4">DUF1127 domain-containing protein</fullName>
    </recommendedName>
</protein>
<dbReference type="RefSeq" id="WP_093966372.1">
    <property type="nucleotide sequence ID" value="NZ_FXYE01000001.1"/>
</dbReference>
<keyword evidence="1" id="KW-1133">Transmembrane helix</keyword>
<dbReference type="Proteomes" id="UP000202922">
    <property type="component" value="Unassembled WGS sequence"/>
</dbReference>
<organism evidence="2 3">
    <name type="scientific">Actibacterium lipolyticum</name>
    <dbReference type="NCBI Taxonomy" id="1524263"/>
    <lineage>
        <taxon>Bacteria</taxon>
        <taxon>Pseudomonadati</taxon>
        <taxon>Pseudomonadota</taxon>
        <taxon>Alphaproteobacteria</taxon>
        <taxon>Rhodobacterales</taxon>
        <taxon>Roseobacteraceae</taxon>
        <taxon>Actibacterium</taxon>
    </lineage>
</organism>
<keyword evidence="1" id="KW-0812">Transmembrane</keyword>
<dbReference type="OrthoDB" id="7867799at2"/>
<dbReference type="AlphaFoldDB" id="A0A238JUD2"/>
<feature type="transmembrane region" description="Helical" evidence="1">
    <location>
        <begin position="6"/>
        <end position="27"/>
    </location>
</feature>
<evidence type="ECO:0000313" key="3">
    <source>
        <dbReference type="Proteomes" id="UP000202922"/>
    </source>
</evidence>
<gene>
    <name evidence="2" type="ORF">COL8621_01232</name>
</gene>
<evidence type="ECO:0008006" key="4">
    <source>
        <dbReference type="Google" id="ProtNLM"/>
    </source>
</evidence>
<dbReference type="EMBL" id="FXYE01000001">
    <property type="protein sequence ID" value="SMX34261.1"/>
    <property type="molecule type" value="Genomic_DNA"/>
</dbReference>
<name>A0A238JUD2_9RHOB</name>
<keyword evidence="3" id="KW-1185">Reference proteome</keyword>
<sequence>MALTTTAHGFSGFSLTAPFVAFGRAIVRLAEANPRMRQIEELNNTTDEQLAERGVSRDDVVRHIFRDRLYL</sequence>
<evidence type="ECO:0000256" key="1">
    <source>
        <dbReference type="SAM" id="Phobius"/>
    </source>
</evidence>
<keyword evidence="1" id="KW-0472">Membrane</keyword>
<accession>A0A238JUD2</accession>
<proteinExistence type="predicted"/>
<evidence type="ECO:0000313" key="2">
    <source>
        <dbReference type="EMBL" id="SMX34261.1"/>
    </source>
</evidence>